<feature type="compositionally biased region" description="Basic and acidic residues" evidence="2">
    <location>
        <begin position="330"/>
        <end position="341"/>
    </location>
</feature>
<feature type="region of interest" description="Disordered" evidence="2">
    <location>
        <begin position="265"/>
        <end position="341"/>
    </location>
</feature>
<feature type="compositionally biased region" description="Basic and acidic residues" evidence="2">
    <location>
        <begin position="37"/>
        <end position="53"/>
    </location>
</feature>
<feature type="coiled-coil region" evidence="1">
    <location>
        <begin position="69"/>
        <end position="99"/>
    </location>
</feature>
<feature type="region of interest" description="Disordered" evidence="2">
    <location>
        <begin position="445"/>
        <end position="478"/>
    </location>
</feature>
<proteinExistence type="predicted"/>
<gene>
    <name evidence="4" type="ORF">IPOD504_LOCUS14261</name>
</gene>
<evidence type="ECO:0000313" key="4">
    <source>
        <dbReference type="EMBL" id="CAH2068371.1"/>
    </source>
</evidence>
<dbReference type="CDD" id="cd13150">
    <property type="entry name" value="DAXX_histone_binding"/>
    <property type="match status" value="1"/>
</dbReference>
<dbReference type="PANTHER" id="PTHR12766:SF7">
    <property type="entry name" value="DEATH DOMAIN-ASSOCIATED PROTEIN 6"/>
    <property type="match status" value="1"/>
</dbReference>
<feature type="compositionally biased region" description="Low complexity" evidence="2">
    <location>
        <begin position="461"/>
        <end position="475"/>
    </location>
</feature>
<dbReference type="EMBL" id="OW152817">
    <property type="protein sequence ID" value="CAH2068371.1"/>
    <property type="molecule type" value="Genomic_DNA"/>
</dbReference>
<feature type="compositionally biased region" description="Basic and acidic residues" evidence="2">
    <location>
        <begin position="305"/>
        <end position="317"/>
    </location>
</feature>
<feature type="compositionally biased region" description="Acidic residues" evidence="2">
    <location>
        <begin position="1"/>
        <end position="17"/>
    </location>
</feature>
<dbReference type="Gene3D" id="1.20.58.2170">
    <property type="match status" value="1"/>
</dbReference>
<sequence length="755" mass="86128">MESDDIIELGSSDDETVEPAAKKIKPLPNAMRKMAKSHQEVNCDTTTKEKVTEDFEEEDKYDRKRGRQIRKLEKTIKKLHRAIQKLEEQEVDFDDEEDSVYLLTERYKERLVRVHTKFCQLTNTKMPSEPHIQIQCRPGQPPGPAKRLEKWINKKVPLGAPLPFPDFHDVLKCVRQANEEDRLGWNEADVMEEARDLFTRCGRKLQRRRQENEWRLATSRITQERDPAEENETLKKKLDENKTIAGTKETELVNKYADKQNQLKLEGVEIDDKEADESPVESEEEEVNDDGNSLQDKQKRKDRLRRLLEEKSRKSGEGSKIAENMYPNKDGSDDVHIIRDEEKFVENDATKIDSTINSEDMKKTVTSTIENVMEDEKTQKGIDRDNITLEVSCDVDKDDKNSQGCKNPNAPTVIKLTTEVDYNERINLVSDDSDVEELNLLEKLHSGDEVSSPDSSDCDDSPIAISDTLESNSESENNETYDVISIENSSYSESEIAKDDTYTTTFEKDMKITKNHHHAMTNLHVESHYVDSQECAVEEILEYQENCEKAVEDSENILLASSEDDDSMNKDIGLSKLCGNYINLKDDDITISETQVQEVPSKNHAMDKNVDCEMPQTVLNVEKSDFNTDRHIQEESPIILNKQKNCKETIVHVQEAVKCIESLKNENADGYRSTLDHKDAKAAQASVMATGAIVWNERVANDESLLKVLEADGSHCGNMASNDPPSVKSHEPIDPDLKFKSVEMILEAMFNSTEN</sequence>
<dbReference type="InterPro" id="IPR046426">
    <property type="entry name" value="DAXX_histone-bd_sf"/>
</dbReference>
<dbReference type="PANTHER" id="PTHR12766">
    <property type="entry name" value="DEATH DOMAIN-ASSOCIATED PROTEIN 6 DAXX"/>
    <property type="match status" value="1"/>
</dbReference>
<feature type="non-terminal residue" evidence="4">
    <location>
        <position position="1"/>
    </location>
</feature>
<feature type="region of interest" description="Disordered" evidence="2">
    <location>
        <begin position="1"/>
        <end position="60"/>
    </location>
</feature>
<reference evidence="4" key="1">
    <citation type="submission" date="2022-03" db="EMBL/GenBank/DDBJ databases">
        <authorList>
            <person name="Martin H S."/>
        </authorList>
    </citation>
    <scope>NUCLEOTIDE SEQUENCE</scope>
</reference>
<name>A0ABN8IZF9_9NEOP</name>
<accession>A0ABN8IZF9</accession>
<evidence type="ECO:0000256" key="2">
    <source>
        <dbReference type="SAM" id="MobiDB-lite"/>
    </source>
</evidence>
<dbReference type="Pfam" id="PF20920">
    <property type="entry name" value="DAXX_hist_bd"/>
    <property type="match status" value="1"/>
</dbReference>
<keyword evidence="1" id="KW-0175">Coiled coil</keyword>
<evidence type="ECO:0000259" key="3">
    <source>
        <dbReference type="Pfam" id="PF20920"/>
    </source>
</evidence>
<organism evidence="4 5">
    <name type="scientific">Iphiclides podalirius</name>
    <name type="common">scarce swallowtail</name>
    <dbReference type="NCBI Taxonomy" id="110791"/>
    <lineage>
        <taxon>Eukaryota</taxon>
        <taxon>Metazoa</taxon>
        <taxon>Ecdysozoa</taxon>
        <taxon>Arthropoda</taxon>
        <taxon>Hexapoda</taxon>
        <taxon>Insecta</taxon>
        <taxon>Pterygota</taxon>
        <taxon>Neoptera</taxon>
        <taxon>Endopterygota</taxon>
        <taxon>Lepidoptera</taxon>
        <taxon>Glossata</taxon>
        <taxon>Ditrysia</taxon>
        <taxon>Papilionoidea</taxon>
        <taxon>Papilionidae</taxon>
        <taxon>Papilioninae</taxon>
        <taxon>Iphiclides</taxon>
    </lineage>
</organism>
<feature type="domain" description="Daxx histone-binding" evidence="3">
    <location>
        <begin position="176"/>
        <end position="257"/>
    </location>
</feature>
<keyword evidence="5" id="KW-1185">Reference proteome</keyword>
<dbReference type="Proteomes" id="UP000837857">
    <property type="component" value="Chromosome 5"/>
</dbReference>
<protein>
    <recommendedName>
        <fullName evidence="3">Daxx histone-binding domain-containing protein</fullName>
    </recommendedName>
</protein>
<evidence type="ECO:0000313" key="5">
    <source>
        <dbReference type="Proteomes" id="UP000837857"/>
    </source>
</evidence>
<evidence type="ECO:0000256" key="1">
    <source>
        <dbReference type="SAM" id="Coils"/>
    </source>
</evidence>
<feature type="compositionally biased region" description="Acidic residues" evidence="2">
    <location>
        <begin position="268"/>
        <end position="289"/>
    </location>
</feature>
<dbReference type="InterPro" id="IPR046378">
    <property type="entry name" value="DAXX_histone-bd"/>
</dbReference>